<feature type="transmembrane region" description="Helical" evidence="2">
    <location>
        <begin position="50"/>
        <end position="67"/>
    </location>
</feature>
<dbReference type="Proteomes" id="UP000826725">
    <property type="component" value="Chromosome"/>
</dbReference>
<feature type="transmembrane region" description="Helical" evidence="2">
    <location>
        <begin position="220"/>
        <end position="236"/>
    </location>
</feature>
<dbReference type="PANTHER" id="PTHR14269">
    <property type="entry name" value="CDP-DIACYLGLYCEROL--GLYCEROL-3-PHOSPHATE 3-PHOSPHATIDYLTRANSFERASE-RELATED"/>
    <property type="match status" value="1"/>
</dbReference>
<proteinExistence type="inferred from homology"/>
<evidence type="ECO:0000313" key="4">
    <source>
        <dbReference type="Proteomes" id="UP000826725"/>
    </source>
</evidence>
<dbReference type="GO" id="GO:0016780">
    <property type="term" value="F:phosphotransferase activity, for other substituted phosphate groups"/>
    <property type="evidence" value="ECO:0007669"/>
    <property type="project" value="InterPro"/>
</dbReference>
<dbReference type="KEGG" id="dbk:DGMP_24160"/>
<dbReference type="AlphaFoldDB" id="A0A8D5FI13"/>
<evidence type="ECO:0000313" key="3">
    <source>
        <dbReference type="EMBL" id="BCL61723.1"/>
    </source>
</evidence>
<feature type="transmembrane region" description="Helical" evidence="2">
    <location>
        <begin position="166"/>
        <end position="186"/>
    </location>
</feature>
<dbReference type="PANTHER" id="PTHR14269:SF61">
    <property type="entry name" value="CDP-DIACYLGLYCEROL--SERINE O-PHOSPHATIDYLTRANSFERASE"/>
    <property type="match status" value="1"/>
</dbReference>
<sequence length="248" mass="26806">MGDEVLVACIVLSTASVVCKFIPNWLYADILSTLNFFCGITSLVFTHNNHFAWAICVIIIGQLFDLFDGRMAEKHGGTKYGPYMDDVADLVSFGLAPAYVIWQSGGSLAGFFASAFIIGVAFRLIRFVVVDKKRDDLPDGVFNGLPSPAGALIVLGAALVAPPVGLWIISALSIGLMVSHICFAHFGRIILKQIPKPLFFMASAAIIVSIVFILKTKSVQTFGFLILVSVLAYIIAGRKCRNPELTSQ</sequence>
<gene>
    <name evidence="3" type="ORF">DGMP_24160</name>
</gene>
<dbReference type="EMBL" id="AP024086">
    <property type="protein sequence ID" value="BCL61723.1"/>
    <property type="molecule type" value="Genomic_DNA"/>
</dbReference>
<feature type="transmembrane region" description="Helical" evidence="2">
    <location>
        <begin position="198"/>
        <end position="214"/>
    </location>
</feature>
<keyword evidence="2" id="KW-1133">Transmembrane helix</keyword>
<dbReference type="InterPro" id="IPR000462">
    <property type="entry name" value="CDP-OH_P_trans"/>
</dbReference>
<organism evidence="3 4">
    <name type="scientific">Desulfomarina profundi</name>
    <dbReference type="NCBI Taxonomy" id="2772557"/>
    <lineage>
        <taxon>Bacteria</taxon>
        <taxon>Pseudomonadati</taxon>
        <taxon>Thermodesulfobacteriota</taxon>
        <taxon>Desulfobulbia</taxon>
        <taxon>Desulfobulbales</taxon>
        <taxon>Desulfobulbaceae</taxon>
        <taxon>Desulfomarina</taxon>
    </lineage>
</organism>
<feature type="transmembrane region" description="Helical" evidence="2">
    <location>
        <begin position="108"/>
        <end position="129"/>
    </location>
</feature>
<dbReference type="InterPro" id="IPR050324">
    <property type="entry name" value="CDP-alcohol_PTase-I"/>
</dbReference>
<reference evidence="3" key="1">
    <citation type="submission" date="2020-09" db="EMBL/GenBank/DDBJ databases">
        <title>Desulfogranum mesoprofundum gen. nov., sp. nov., a novel mesophilic, sulfate-reducing chemolithoautotroph isolated from a deep-sea hydrothermal vent chimney in the Suiyo Seamount.</title>
        <authorList>
            <person name="Hashimoto Y."/>
            <person name="Nakagawa S."/>
        </authorList>
    </citation>
    <scope>NUCLEOTIDE SEQUENCE</scope>
    <source>
        <strain evidence="3">KT2</strain>
    </source>
</reference>
<dbReference type="RefSeq" id="WP_228854146.1">
    <property type="nucleotide sequence ID" value="NZ_AP024086.1"/>
</dbReference>
<comment type="similarity">
    <text evidence="1">Belongs to the CDP-alcohol phosphatidyltransferase class-I family.</text>
</comment>
<keyword evidence="2" id="KW-0812">Transmembrane</keyword>
<dbReference type="GO" id="GO:0008654">
    <property type="term" value="P:phospholipid biosynthetic process"/>
    <property type="evidence" value="ECO:0007669"/>
    <property type="project" value="InterPro"/>
</dbReference>
<feature type="transmembrane region" description="Helical" evidence="2">
    <location>
        <begin position="141"/>
        <end position="160"/>
    </location>
</feature>
<evidence type="ECO:0000256" key="2">
    <source>
        <dbReference type="SAM" id="Phobius"/>
    </source>
</evidence>
<dbReference type="GO" id="GO:0016020">
    <property type="term" value="C:membrane"/>
    <property type="evidence" value="ECO:0007669"/>
    <property type="project" value="InterPro"/>
</dbReference>
<dbReference type="Pfam" id="PF01066">
    <property type="entry name" value="CDP-OH_P_transf"/>
    <property type="match status" value="1"/>
</dbReference>
<accession>A0A8D5FI13</accession>
<name>A0A8D5FI13_9BACT</name>
<keyword evidence="4" id="KW-1185">Reference proteome</keyword>
<keyword evidence="2" id="KW-0472">Membrane</keyword>
<evidence type="ECO:0000256" key="1">
    <source>
        <dbReference type="ARBA" id="ARBA00010441"/>
    </source>
</evidence>
<protein>
    <submittedName>
        <fullName evidence="3">Phosphatidyltransferase</fullName>
    </submittedName>
</protein>